<dbReference type="EMBL" id="DS990636">
    <property type="protein sequence ID" value="EGC41931.1"/>
    <property type="molecule type" value="Genomic_DNA"/>
</dbReference>
<name>F0U9P2_AJEC8</name>
<keyword evidence="1" id="KW-0472">Membrane</keyword>
<organism evidence="3">
    <name type="scientific">Ajellomyces capsulatus (strain H88)</name>
    <name type="common">Darling's disease fungus</name>
    <name type="synonym">Histoplasma capsulatum</name>
    <dbReference type="NCBI Taxonomy" id="544711"/>
    <lineage>
        <taxon>Eukaryota</taxon>
        <taxon>Fungi</taxon>
        <taxon>Dikarya</taxon>
        <taxon>Ascomycota</taxon>
        <taxon>Pezizomycotina</taxon>
        <taxon>Eurotiomycetes</taxon>
        <taxon>Eurotiomycetidae</taxon>
        <taxon>Onygenales</taxon>
        <taxon>Ajellomycetaceae</taxon>
        <taxon>Histoplasma</taxon>
    </lineage>
</organism>
<sequence length="140" mass="15375">MPRFAGGAVRGRCSLRYGVAGSRPLVSQSLFLKMRCQQAGAFLITREMGDGIDRHALLVWWINIFVTPVFSGLFGRRTRGYEGFQSSAPPVPNPDNVSCERLEVLSLAVIVSRPRVFTEGGADVQGNVRSPLEAKHESLQ</sequence>
<dbReference type="HOGENOM" id="CLU_1981030_0_0_1"/>
<keyword evidence="1" id="KW-1133">Transmembrane helix</keyword>
<evidence type="ECO:0000313" key="3">
    <source>
        <dbReference type="Proteomes" id="UP000008142"/>
    </source>
</evidence>
<dbReference type="AlphaFoldDB" id="F0U9P2"/>
<proteinExistence type="predicted"/>
<reference evidence="3" key="1">
    <citation type="submission" date="2008-07" db="EMBL/GenBank/DDBJ databases">
        <title>Annotation of Ajellomyces capsulatus strain H88.</title>
        <authorList>
            <person name="Champion M."/>
            <person name="Cuomo C."/>
            <person name="Ma L.-J."/>
            <person name="Henn M.R."/>
            <person name="Sil A."/>
            <person name="Goldman B."/>
            <person name="Young S.K."/>
            <person name="Kodira C.D."/>
            <person name="Zeng Q."/>
            <person name="Koehrsen M."/>
            <person name="Alvarado L."/>
            <person name="Berlin A."/>
            <person name="Borenstein D."/>
            <person name="Chen Z."/>
            <person name="Engels R."/>
            <person name="Freedman E."/>
            <person name="Gellesch M."/>
            <person name="Goldberg J."/>
            <person name="Griggs A."/>
            <person name="Gujja S."/>
            <person name="Heiman D."/>
            <person name="Hepburn T."/>
            <person name="Howarth C."/>
            <person name="Jen D."/>
            <person name="Larson L."/>
            <person name="Lewis B."/>
            <person name="Mehta T."/>
            <person name="Park D."/>
            <person name="Pearson M."/>
            <person name="Roberts A."/>
            <person name="Saif S."/>
            <person name="Shea T."/>
            <person name="Shenoy N."/>
            <person name="Sisk P."/>
            <person name="Stolte C."/>
            <person name="Sykes S."/>
            <person name="Walk T."/>
            <person name="White J."/>
            <person name="Yandava C."/>
            <person name="Klein B."/>
            <person name="McEwen J.G."/>
            <person name="Puccia R."/>
            <person name="Goldman G.H."/>
            <person name="Felipe M.S."/>
            <person name="Nino-Vega G."/>
            <person name="San-Blas G."/>
            <person name="Taylor J."/>
            <person name="Mendoza L."/>
            <person name="Galagan J."/>
            <person name="Nusbaum C."/>
            <person name="Birren B."/>
        </authorList>
    </citation>
    <scope>NUCLEOTIDE SEQUENCE [LARGE SCALE GENOMIC DNA]</scope>
    <source>
        <strain evidence="3">H88</strain>
    </source>
</reference>
<dbReference type="Proteomes" id="UP000008142">
    <property type="component" value="Unassembled WGS sequence"/>
</dbReference>
<gene>
    <name evidence="2" type="ORF">HCEG_01293</name>
</gene>
<evidence type="ECO:0000256" key="1">
    <source>
        <dbReference type="SAM" id="Phobius"/>
    </source>
</evidence>
<keyword evidence="1" id="KW-0812">Transmembrane</keyword>
<protein>
    <submittedName>
        <fullName evidence="2">Predicted protein</fullName>
    </submittedName>
</protein>
<evidence type="ECO:0000313" key="2">
    <source>
        <dbReference type="EMBL" id="EGC41931.1"/>
    </source>
</evidence>
<accession>F0U9P2</accession>
<feature type="transmembrane region" description="Helical" evidence="1">
    <location>
        <begin position="58"/>
        <end position="75"/>
    </location>
</feature>